<dbReference type="GO" id="GO:0071169">
    <property type="term" value="P:establishment of protein localization to chromatin"/>
    <property type="evidence" value="ECO:0007669"/>
    <property type="project" value="TreeGrafter"/>
</dbReference>
<dbReference type="Gene3D" id="1.25.10.10">
    <property type="entry name" value="Leucine-rich Repeat Variant"/>
    <property type="match status" value="1"/>
</dbReference>
<dbReference type="InterPro" id="IPR026003">
    <property type="entry name" value="Cohesin_HEAT"/>
</dbReference>
<dbReference type="Pfam" id="PF06472">
    <property type="entry name" value="ABC_membrane_2"/>
    <property type="match status" value="1"/>
</dbReference>
<dbReference type="GO" id="GO:0016020">
    <property type="term" value="C:membrane"/>
    <property type="evidence" value="ECO:0007669"/>
    <property type="project" value="InterPro"/>
</dbReference>
<dbReference type="GO" id="GO:0003682">
    <property type="term" value="F:chromatin binding"/>
    <property type="evidence" value="ECO:0007669"/>
    <property type="project" value="TreeGrafter"/>
</dbReference>
<dbReference type="InterPro" id="IPR003439">
    <property type="entry name" value="ABC_transporter-like_ATP-bd"/>
</dbReference>
<evidence type="ECO:0000256" key="6">
    <source>
        <dbReference type="ARBA" id="ARBA00022741"/>
    </source>
</evidence>
<feature type="compositionally biased region" description="Polar residues" evidence="13">
    <location>
        <begin position="2374"/>
        <end position="2400"/>
    </location>
</feature>
<dbReference type="Pfam" id="PF12830">
    <property type="entry name" value="Nipped-B_C"/>
    <property type="match status" value="1"/>
</dbReference>
<gene>
    <name evidence="15" type="ORF">LSAA_8651</name>
</gene>
<name>A0A7R8CTW2_LEPSM</name>
<dbReference type="SUPFAM" id="SSF48371">
    <property type="entry name" value="ARM repeat"/>
    <property type="match status" value="1"/>
</dbReference>
<dbReference type="InterPro" id="IPR017871">
    <property type="entry name" value="ABC_transporter-like_CS"/>
</dbReference>
<keyword evidence="6" id="KW-0547">Nucleotide-binding</keyword>
<proteinExistence type="inferred from homology"/>
<keyword evidence="16" id="KW-1185">Reference proteome</keyword>
<keyword evidence="8 14" id="KW-1133">Transmembrane helix</keyword>
<feature type="region of interest" description="Disordered" evidence="13">
    <location>
        <begin position="846"/>
        <end position="961"/>
    </location>
</feature>
<evidence type="ECO:0000313" key="15">
    <source>
        <dbReference type="EMBL" id="CAF2929336.1"/>
    </source>
</evidence>
<feature type="compositionally biased region" description="Polar residues" evidence="13">
    <location>
        <begin position="2476"/>
        <end position="2487"/>
    </location>
</feature>
<evidence type="ECO:0000256" key="9">
    <source>
        <dbReference type="ARBA" id="ARBA00023136"/>
    </source>
</evidence>
<evidence type="ECO:0000256" key="10">
    <source>
        <dbReference type="ARBA" id="ARBA00023242"/>
    </source>
</evidence>
<sequence>MVLSSEEREIVPTLRNAICGLEQFLAYNTGLIAGNFYEVLLNKDMKGFQMQVLISMGFIMGIAVAMTFRMYVSNILSLFFRAILTRRLHGSYFNENEFYRINVILRELHIDNPDQRMTADIDIFCRAYGDMMSRLITSPFVIAYYSWDAYTRAGWTGPVGVYVFFLLGTFINILLMSPLSKKVFNLERREGDFRYKHVFVRDHSEEMAIMSASKREYKSTNDKLKKLVVAQQSLYNREAFLDLSTNLFNYMGAILSYLIIAVPIFMGYYDYMDKATLGKQISQNSFVCMTLVYNFTQLIDLATKVANMSGVTHRIVELLEVMDEEPEESSYQDCLEYRTHVLQSRGGEEEVVLINNVTLTPPFSDRILIENLDLKILKGQRLLITGSSSSGKTSILRHIRGLWKARIGRTVVNAKKVYYLPQNPIFTDGSLIENMIYPSERDPTLDDSWFIEQLIALELNHLLERYSLRADRSHWVDILSPGEMQRICFIRIFYHAPDLIILDEATSSLPTCAEGVIYEKLDQTFSDATIISVGHRESLREFHDLELQLTNGRTWSLIDLNQSRIEEEEKQRILTELPIPGPSSSGGAHTSGSELLYNSAVAEHALHLLANPNEALVNQLNAALSNTSTEYLELKSKCDQATPENPLQHALFQKNPSLFGVNDQRTASVENCLNNGTANNDPVPPPSVESVVEQPKDEQLHQTFLNSSSPSYQCISRREPIVSKDAVENKTSDIKDKTSYIKGKTSDIKDKTSDLKDKTSDLKDKTSDVKDKTSDKKPSDIKEEIKVEAESVNIKNSKSTGSSSSDVKCAVKMNDEKQLKKKPMVMLNKMSKEDEALMQKSLKEYAKGSLKKAEQTVEVKTATATTTTTSSTTSGRSKRLRSAPKLEDSSDESNSDDGEKGSSKKKNKFFRASEKNREDEKRRVREERKRRKVDDDDEDFILPEEGHSSSAAGGGGPSGHVKKAKIEEEIDVDDTKFCISKFVPQKKTRTFEETAPTSIKVDTDEIMESNLYQRFNKTDLDASQDDLELPPEILIQKYQLQDLASETARLKNLGAMDSVPPERLVKLLTILEINIRDGARVCPIPSEDEEEDILWQELANERVNRAADASLTALHILTSRNMNKRVYIDDVIERLAIFLRFQLSNTIYPSYDPVYKEISKKNYTYLGSMKRIRNSAHVVRDKKTSSDSIISTVAVAPFFVEGIPQLQLSALKLVTNLFSKYEKHRKLMLDDILSSIARLPSSKRNLRSYRLNSSNHIQMLTALVLQLIHDNSNIDDDFDSSMDRDVLIENRYEMAMATAHQFLTVFLMKCGSKNEEIDYRPIFENFVQDLLTTVNTPEWPAAELLLSFLGHVLRDKFKNRSTELSLRLSSLDYLGVVAARLRRDAVQSKLKVDIIDSIINIIKKEEEKDDSSGESLDSMSNELVHEDPEEIRVSFLRRVLLNYLAVQGGDDDQAIMNARTFYICQWYRDINAEGKKPKPKPEPVEEDETDTKKSELYRQKVKRKDFLVEKILPFGINEKTKVLSTHIDPPSAHLIVKYLSSKRPFFFNSFDSYLQDIINVLFEQSTQVRTRALKCMALIVQEDPNVLLRADMQKWVHYSFTDSSTMVREAAVDLVGKFILHKRDLIEQYYPMISQRILDTGVSVRKRVIKILKDICLQFPDYNMIPEICGKMIRRINDEEGIRKLVMEVFQNMWFQPIKERNRTPEEEKLLITRAQNITDVVVACRDTGLEWFEQLLQTLFKPPQDKEDVTKKVVEAPKHLVLACQQIVDCIIESVLQMEEGQNNEDSLNTSGSPSPSNRIVACLNTLYLFAKIRPTLLVEHVQILQPYLSITCKTKNDYLTIVHVARTMELVVPLIKHPSEVFLSQLEEDSVKLVIEHNIPACVSCLGSIVNNVSTAQEVYAHISEGGLFTVGLFLRHFDFSNPDIYTGLTGGKDTVDEVFETMFYFMRHESTDIQTATLQALGNLYILKEDFYDTKHKVVILNNLENYLCEEENRMISQDKHWLENCKKENLKEMRDVTSGMASTVIQVYLKYILNSVIHPALEARRAALRVIGLVLAQGLVNPVQIVPYLICMSTDPATAVSHTADRELQDIGKKYPTFIYTKLFQGIKLSHKLQMTIRKDGEVVRGFREKEGEVPTALHGFMYSIMKTTKVQRRALLNNLLKQFDDYSNETSLAQRLYLADNLAYIPYTVVDEPLFVIHHIQIMVSVIGSNMLQSFKESLKYPTDCETKMNPETGKYEHLYDEDLDDDFNSVLSRLPDDPSVSLDCIRSSQGCMLLLVLKDHLKEFYGITESRISQYSPTDISKVNERQVNRRSNVRFNPKATIEIIAKGDVNRELTEDNKKEIVKKYFQFKDLMNRIDRDDEEDDESKNPNNSLTSTSRYSNHNKPITPTSTPTKGSKRDHDEFVPPMDYPHQQETIAQNSQGTSDRQTRTSSSSTSSHRSSSSTRSNASNNNDSSRKVLDPQTGEMVPYSNFSNDDPTSSDNNEKKSNPVPKITINLGQRLSSTSSSSSRDRHRQSSSSSNSSSSHRSHRHHSSSSHHQTPHRQSSSSSHKHHKKKKKRKKCSDEDSSDSDYS</sequence>
<dbReference type="SMART" id="SM00382">
    <property type="entry name" value="AAA"/>
    <property type="match status" value="1"/>
</dbReference>
<dbReference type="GO" id="GO:0140359">
    <property type="term" value="F:ABC-type transporter activity"/>
    <property type="evidence" value="ECO:0007669"/>
    <property type="project" value="InterPro"/>
</dbReference>
<dbReference type="PROSITE" id="PS50893">
    <property type="entry name" value="ABC_TRANSPORTER_2"/>
    <property type="match status" value="1"/>
</dbReference>
<feature type="region of interest" description="Disordered" evidence="13">
    <location>
        <begin position="2364"/>
        <end position="2579"/>
    </location>
</feature>
<keyword evidence="10 12" id="KW-0539">Nucleus</keyword>
<keyword evidence="9 14" id="KW-0472">Membrane</keyword>
<evidence type="ECO:0000256" key="11">
    <source>
        <dbReference type="ARBA" id="ARBA00023306"/>
    </source>
</evidence>
<feature type="compositionally biased region" description="Basic and acidic residues" evidence="13">
    <location>
        <begin position="911"/>
        <end position="927"/>
    </location>
</feature>
<keyword evidence="4 14" id="KW-0812">Transmembrane</keyword>
<dbReference type="InterPro" id="IPR016024">
    <property type="entry name" value="ARM-type_fold"/>
</dbReference>
<dbReference type="InterPro" id="IPR027417">
    <property type="entry name" value="P-loop_NTPase"/>
</dbReference>
<dbReference type="PANTHER" id="PTHR21704:SF18">
    <property type="entry name" value="NIPPED-B-LIKE PROTEIN"/>
    <property type="match status" value="1"/>
</dbReference>
<feature type="transmembrane region" description="Helical" evidence="14">
    <location>
        <begin position="247"/>
        <end position="269"/>
    </location>
</feature>
<comment type="similarity">
    <text evidence="3">Belongs to the ABC transporter superfamily. ABCF family. EF3 subfamily.</text>
</comment>
<feature type="compositionally biased region" description="Low complexity" evidence="13">
    <location>
        <begin position="2522"/>
        <end position="2531"/>
    </location>
</feature>
<evidence type="ECO:0000256" key="5">
    <source>
        <dbReference type="ARBA" id="ARBA00022737"/>
    </source>
</evidence>
<feature type="compositionally biased region" description="Basic residues" evidence="13">
    <location>
        <begin position="2532"/>
        <end position="2547"/>
    </location>
</feature>
<evidence type="ECO:0000313" key="16">
    <source>
        <dbReference type="Proteomes" id="UP000675881"/>
    </source>
</evidence>
<comment type="similarity">
    <text evidence="2 12">Belongs to the SCC2/Nipped-B family.</text>
</comment>
<dbReference type="GO" id="GO:0090694">
    <property type="term" value="C:Scc2-Scc4 cohesin loading complex"/>
    <property type="evidence" value="ECO:0007669"/>
    <property type="project" value="TreeGrafter"/>
</dbReference>
<dbReference type="SUPFAM" id="SSF52540">
    <property type="entry name" value="P-loop containing nucleoside triphosphate hydrolases"/>
    <property type="match status" value="1"/>
</dbReference>
<dbReference type="OrthoDB" id="422637at2759"/>
<feature type="compositionally biased region" description="Basic and acidic residues" evidence="13">
    <location>
        <begin position="846"/>
        <end position="857"/>
    </location>
</feature>
<evidence type="ECO:0000256" key="2">
    <source>
        <dbReference type="ARBA" id="ARBA00009252"/>
    </source>
</evidence>
<dbReference type="GO" id="GO:0010468">
    <property type="term" value="P:regulation of gene expression"/>
    <property type="evidence" value="ECO:0007669"/>
    <property type="project" value="InterPro"/>
</dbReference>
<evidence type="ECO:0000256" key="7">
    <source>
        <dbReference type="ARBA" id="ARBA00022840"/>
    </source>
</evidence>
<comment type="subcellular location">
    <subcellularLocation>
        <location evidence="1 12">Nucleus</location>
    </subcellularLocation>
</comment>
<organism evidence="15 16">
    <name type="scientific">Lepeophtheirus salmonis</name>
    <name type="common">Salmon louse</name>
    <name type="synonym">Caligus salmonis</name>
    <dbReference type="NCBI Taxonomy" id="72036"/>
    <lineage>
        <taxon>Eukaryota</taxon>
        <taxon>Metazoa</taxon>
        <taxon>Ecdysozoa</taxon>
        <taxon>Arthropoda</taxon>
        <taxon>Crustacea</taxon>
        <taxon>Multicrustacea</taxon>
        <taxon>Hexanauplia</taxon>
        <taxon>Copepoda</taxon>
        <taxon>Siphonostomatoida</taxon>
        <taxon>Caligidae</taxon>
        <taxon>Lepeophtheirus</taxon>
    </lineage>
</organism>
<dbReference type="GO" id="GO:0034087">
    <property type="term" value="P:establishment of mitotic sister chromatid cohesion"/>
    <property type="evidence" value="ECO:0007669"/>
    <property type="project" value="TreeGrafter"/>
</dbReference>
<dbReference type="GO" id="GO:0061775">
    <property type="term" value="F:cohesin loader activity"/>
    <property type="evidence" value="ECO:0007669"/>
    <property type="project" value="InterPro"/>
</dbReference>
<evidence type="ECO:0000256" key="8">
    <source>
        <dbReference type="ARBA" id="ARBA00022989"/>
    </source>
</evidence>
<evidence type="ECO:0000256" key="13">
    <source>
        <dbReference type="SAM" id="MobiDB-lite"/>
    </source>
</evidence>
<evidence type="ECO:0000256" key="3">
    <source>
        <dbReference type="ARBA" id="ARBA00011054"/>
    </source>
</evidence>
<evidence type="ECO:0000256" key="4">
    <source>
        <dbReference type="ARBA" id="ARBA00022692"/>
    </source>
</evidence>
<keyword evidence="11 12" id="KW-0131">Cell cycle</keyword>
<feature type="transmembrane region" description="Helical" evidence="14">
    <location>
        <begin position="159"/>
        <end position="179"/>
    </location>
</feature>
<dbReference type="InterPro" id="IPR036640">
    <property type="entry name" value="ABC1_TM_sf"/>
</dbReference>
<dbReference type="CDD" id="cd23958">
    <property type="entry name" value="SCC2"/>
    <property type="match status" value="1"/>
</dbReference>
<keyword evidence="7" id="KW-0067">ATP-binding</keyword>
<feature type="compositionally biased region" description="Low complexity" evidence="13">
    <location>
        <begin position="2429"/>
        <end position="2459"/>
    </location>
</feature>
<dbReference type="SUPFAM" id="SSF90123">
    <property type="entry name" value="ABC transporter transmembrane region"/>
    <property type="match status" value="1"/>
</dbReference>
<dbReference type="Gene3D" id="1.20.1560.10">
    <property type="entry name" value="ABC transporter type 1, transmembrane domain"/>
    <property type="match status" value="1"/>
</dbReference>
<dbReference type="GO" id="GO:1990414">
    <property type="term" value="P:replication-born double-strand break repair via sister chromatid exchange"/>
    <property type="evidence" value="ECO:0007669"/>
    <property type="project" value="TreeGrafter"/>
</dbReference>
<dbReference type="GO" id="GO:0140588">
    <property type="term" value="P:chromatin looping"/>
    <property type="evidence" value="ECO:0007669"/>
    <property type="project" value="InterPro"/>
</dbReference>
<dbReference type="InterPro" id="IPR033031">
    <property type="entry name" value="Scc2/Nipped-B"/>
</dbReference>
<dbReference type="GO" id="GO:0005524">
    <property type="term" value="F:ATP binding"/>
    <property type="evidence" value="ECO:0007669"/>
    <property type="project" value="UniProtKB-KW"/>
</dbReference>
<dbReference type="Pfam" id="PF00005">
    <property type="entry name" value="ABC_tran"/>
    <property type="match status" value="1"/>
</dbReference>
<feature type="compositionally biased region" description="Basic and acidic residues" evidence="13">
    <location>
        <begin position="749"/>
        <end position="789"/>
    </location>
</feature>
<feature type="compositionally biased region" description="Polar residues" evidence="13">
    <location>
        <begin position="2418"/>
        <end position="2428"/>
    </location>
</feature>
<dbReference type="InterPro" id="IPR003593">
    <property type="entry name" value="AAA+_ATPase"/>
</dbReference>
<dbReference type="InterPro" id="IPR011989">
    <property type="entry name" value="ARM-like"/>
</dbReference>
<dbReference type="GO" id="GO:0016887">
    <property type="term" value="F:ATP hydrolysis activity"/>
    <property type="evidence" value="ECO:0007669"/>
    <property type="project" value="InterPro"/>
</dbReference>
<feature type="transmembrane region" description="Helical" evidence="14">
    <location>
        <begin position="50"/>
        <end position="72"/>
    </location>
</feature>
<feature type="compositionally biased region" description="Low complexity" evidence="13">
    <location>
        <begin position="861"/>
        <end position="874"/>
    </location>
</feature>
<dbReference type="InterPro" id="IPR011527">
    <property type="entry name" value="ABC1_TM_dom"/>
</dbReference>
<evidence type="ECO:0000256" key="14">
    <source>
        <dbReference type="SAM" id="Phobius"/>
    </source>
</evidence>
<accession>A0A7R8CTW2</accession>
<dbReference type="PROSITE" id="PS50929">
    <property type="entry name" value="ABC_TM1F"/>
    <property type="match status" value="1"/>
</dbReference>
<dbReference type="Gene3D" id="3.40.50.300">
    <property type="entry name" value="P-loop containing nucleotide triphosphate hydrolases"/>
    <property type="match status" value="1"/>
</dbReference>
<dbReference type="PROSITE" id="PS00211">
    <property type="entry name" value="ABC_TRANSPORTER_1"/>
    <property type="match status" value="1"/>
</dbReference>
<feature type="region of interest" description="Disordered" evidence="13">
    <location>
        <begin position="749"/>
        <end position="832"/>
    </location>
</feature>
<evidence type="ECO:0000256" key="12">
    <source>
        <dbReference type="RuleBase" id="RU364107"/>
    </source>
</evidence>
<dbReference type="Pfam" id="PF12765">
    <property type="entry name" value="Cohesin_HEAT"/>
    <property type="match status" value="1"/>
</dbReference>
<evidence type="ECO:0000256" key="1">
    <source>
        <dbReference type="ARBA" id="ARBA00004123"/>
    </source>
</evidence>
<reference evidence="15" key="1">
    <citation type="submission" date="2021-02" db="EMBL/GenBank/DDBJ databases">
        <authorList>
            <person name="Bekaert M."/>
        </authorList>
    </citation>
    <scope>NUCLEOTIDE SEQUENCE</scope>
    <source>
        <strain evidence="15">IoA-00</strain>
    </source>
</reference>
<dbReference type="EMBL" id="HG994583">
    <property type="protein sequence ID" value="CAF2929336.1"/>
    <property type="molecule type" value="Genomic_DNA"/>
</dbReference>
<dbReference type="PANTHER" id="PTHR21704">
    <property type="entry name" value="NIPPED-B-LIKE PROTEIN DELANGIN SCC2-RELATED"/>
    <property type="match status" value="1"/>
</dbReference>
<dbReference type="Proteomes" id="UP000675881">
    <property type="component" value="Chromosome 4"/>
</dbReference>
<keyword evidence="5 12" id="KW-0677">Repeat</keyword>
<feature type="compositionally biased region" description="Basic residues" evidence="13">
    <location>
        <begin position="2555"/>
        <end position="2567"/>
    </location>
</feature>
<dbReference type="InterPro" id="IPR024986">
    <property type="entry name" value="Nipped-B_C"/>
</dbReference>
<protein>
    <recommendedName>
        <fullName evidence="12">Nipped-B protein</fullName>
    </recommendedName>
</protein>